<protein>
    <submittedName>
        <fullName evidence="1">Uncharacterized protein</fullName>
    </submittedName>
</protein>
<accession>A0A1M6WNL0</accession>
<organism evidence="1 2">
    <name type="scientific">Anaerocolumna jejuensis DSM 15929</name>
    <dbReference type="NCBI Taxonomy" id="1121322"/>
    <lineage>
        <taxon>Bacteria</taxon>
        <taxon>Bacillati</taxon>
        <taxon>Bacillota</taxon>
        <taxon>Clostridia</taxon>
        <taxon>Lachnospirales</taxon>
        <taxon>Lachnospiraceae</taxon>
        <taxon>Anaerocolumna</taxon>
    </lineage>
</organism>
<dbReference type="EMBL" id="FRAC01000020">
    <property type="protein sequence ID" value="SHK95115.1"/>
    <property type="molecule type" value="Genomic_DNA"/>
</dbReference>
<proteinExistence type="predicted"/>
<sequence>MKFELNKNFAHKLGLMLESRLIWYKHYDLWCEEIIDQYNEPPFWIIELAATKYIPNAVRIVNYYVYSEPFEKFDTNNDLYVACLFIRYERNEISWATFLGNAGKYTDGNDAKVDCSYFYTMLNDYEDTEFSLKLEKVQNKKVYNEFYPEIKEMQQYYNPFISYFKDYIKNNR</sequence>
<evidence type="ECO:0000313" key="2">
    <source>
        <dbReference type="Proteomes" id="UP000184386"/>
    </source>
</evidence>
<keyword evidence="2" id="KW-1185">Reference proteome</keyword>
<reference evidence="1 2" key="1">
    <citation type="submission" date="2016-11" db="EMBL/GenBank/DDBJ databases">
        <authorList>
            <person name="Jaros S."/>
            <person name="Januszkiewicz K."/>
            <person name="Wedrychowicz H."/>
        </authorList>
    </citation>
    <scope>NUCLEOTIDE SEQUENCE [LARGE SCALE GENOMIC DNA]</scope>
    <source>
        <strain evidence="1 2">DSM 15929</strain>
    </source>
</reference>
<dbReference type="AlphaFoldDB" id="A0A1M6WNL0"/>
<evidence type="ECO:0000313" key="1">
    <source>
        <dbReference type="EMBL" id="SHK95115.1"/>
    </source>
</evidence>
<name>A0A1M6WNL0_9FIRM</name>
<gene>
    <name evidence="1" type="ORF">SAMN02745136_03745</name>
</gene>
<dbReference type="RefSeq" id="WP_073278366.1">
    <property type="nucleotide sequence ID" value="NZ_FRAC01000020.1"/>
</dbReference>
<dbReference type="Proteomes" id="UP000184386">
    <property type="component" value="Unassembled WGS sequence"/>
</dbReference>
<dbReference type="OrthoDB" id="2082782at2"/>